<feature type="transmembrane region" description="Helical" evidence="7">
    <location>
        <begin position="214"/>
        <end position="238"/>
    </location>
</feature>
<dbReference type="RefSeq" id="WP_224720979.1">
    <property type="nucleotide sequence ID" value="NZ_BAABXQ010000007.1"/>
</dbReference>
<dbReference type="PANTHER" id="PTHR30193">
    <property type="entry name" value="ABC TRANSPORTER PERMEASE PROTEIN"/>
    <property type="match status" value="1"/>
</dbReference>
<evidence type="ECO:0000256" key="3">
    <source>
        <dbReference type="ARBA" id="ARBA00022475"/>
    </source>
</evidence>
<evidence type="ECO:0000256" key="1">
    <source>
        <dbReference type="ARBA" id="ARBA00004651"/>
    </source>
</evidence>
<keyword evidence="6 7" id="KW-0472">Membrane</keyword>
<comment type="similarity">
    <text evidence="7">Belongs to the binding-protein-dependent transport system permease family.</text>
</comment>
<feature type="transmembrane region" description="Helical" evidence="7">
    <location>
        <begin position="263"/>
        <end position="283"/>
    </location>
</feature>
<dbReference type="Proteomes" id="UP001203972">
    <property type="component" value="Unassembled WGS sequence"/>
</dbReference>
<keyword evidence="3" id="KW-1003">Cell membrane</keyword>
<evidence type="ECO:0000256" key="2">
    <source>
        <dbReference type="ARBA" id="ARBA00022448"/>
    </source>
</evidence>
<feature type="domain" description="ABC transmembrane type-1" evidence="8">
    <location>
        <begin position="68"/>
        <end position="284"/>
    </location>
</feature>
<dbReference type="SUPFAM" id="SSF161098">
    <property type="entry name" value="MetI-like"/>
    <property type="match status" value="1"/>
</dbReference>
<keyword evidence="4 7" id="KW-0812">Transmembrane</keyword>
<comment type="subcellular location">
    <subcellularLocation>
        <location evidence="1 7">Cell membrane</location>
        <topology evidence="1 7">Multi-pass membrane protein</topology>
    </subcellularLocation>
</comment>
<evidence type="ECO:0000256" key="4">
    <source>
        <dbReference type="ARBA" id="ARBA00022692"/>
    </source>
</evidence>
<feature type="transmembrane region" description="Helical" evidence="7">
    <location>
        <begin position="104"/>
        <end position="125"/>
    </location>
</feature>
<accession>A0AAP2XUS8</accession>
<evidence type="ECO:0000256" key="6">
    <source>
        <dbReference type="ARBA" id="ARBA00023136"/>
    </source>
</evidence>
<evidence type="ECO:0000313" key="9">
    <source>
        <dbReference type="EMBL" id="MCR0231848.1"/>
    </source>
</evidence>
<dbReference type="Gene3D" id="1.10.3720.10">
    <property type="entry name" value="MetI-like"/>
    <property type="match status" value="1"/>
</dbReference>
<keyword evidence="5 7" id="KW-1133">Transmembrane helix</keyword>
<dbReference type="InterPro" id="IPR051393">
    <property type="entry name" value="ABC_transporter_permease"/>
</dbReference>
<evidence type="ECO:0000256" key="7">
    <source>
        <dbReference type="RuleBase" id="RU363032"/>
    </source>
</evidence>
<dbReference type="EMBL" id="JAKTMA010000004">
    <property type="protein sequence ID" value="MCR0231848.1"/>
    <property type="molecule type" value="Genomic_DNA"/>
</dbReference>
<name>A0AAP2XUS8_CLOIN</name>
<dbReference type="CDD" id="cd06261">
    <property type="entry name" value="TM_PBP2"/>
    <property type="match status" value="1"/>
</dbReference>
<protein>
    <submittedName>
        <fullName evidence="9">Sugar ABC transporter permease</fullName>
    </submittedName>
</protein>
<feature type="transmembrane region" description="Helical" evidence="7">
    <location>
        <begin position="156"/>
        <end position="179"/>
    </location>
</feature>
<evidence type="ECO:0000259" key="8">
    <source>
        <dbReference type="PROSITE" id="PS50928"/>
    </source>
</evidence>
<organism evidence="9 10">
    <name type="scientific">Clostridium innocuum</name>
    <dbReference type="NCBI Taxonomy" id="1522"/>
    <lineage>
        <taxon>Bacteria</taxon>
        <taxon>Bacillati</taxon>
        <taxon>Bacillota</taxon>
        <taxon>Clostridia</taxon>
        <taxon>Eubacteriales</taxon>
        <taxon>Clostridiaceae</taxon>
        <taxon>Clostridium</taxon>
    </lineage>
</organism>
<comment type="caution">
    <text evidence="9">The sequence shown here is derived from an EMBL/GenBank/DDBJ whole genome shotgun (WGS) entry which is preliminary data.</text>
</comment>
<dbReference type="GO" id="GO:0055085">
    <property type="term" value="P:transmembrane transport"/>
    <property type="evidence" value="ECO:0007669"/>
    <property type="project" value="InterPro"/>
</dbReference>
<dbReference type="AlphaFoldDB" id="A0AAP2XUS8"/>
<dbReference type="InterPro" id="IPR000515">
    <property type="entry name" value="MetI-like"/>
</dbReference>
<dbReference type="GO" id="GO:0005886">
    <property type="term" value="C:plasma membrane"/>
    <property type="evidence" value="ECO:0007669"/>
    <property type="project" value="UniProtKB-SubCell"/>
</dbReference>
<evidence type="ECO:0000313" key="10">
    <source>
        <dbReference type="Proteomes" id="UP001203972"/>
    </source>
</evidence>
<reference evidence="9" key="1">
    <citation type="journal article" date="2022" name="Clin. Infect. Dis.">
        <title>Association between Clostridium innocuum and antibiotic-associated diarrhea in adults and children: A cross-sectional study and comparative genomics analysis.</title>
        <authorList>
            <person name="Cherny K.E."/>
            <person name="Muscat E.B."/>
            <person name="Balaji A."/>
            <person name="Mukherjee J."/>
            <person name="Ozer E.A."/>
            <person name="Angarone M.P."/>
            <person name="Hauser A.R."/>
            <person name="Sichel J.S."/>
            <person name="Amponsah E."/>
            <person name="Kociolek L.K."/>
        </authorList>
    </citation>
    <scope>NUCLEOTIDE SEQUENCE</scope>
    <source>
        <strain evidence="9">NU1-AC-029v</strain>
    </source>
</reference>
<dbReference type="Pfam" id="PF00528">
    <property type="entry name" value="BPD_transp_1"/>
    <property type="match status" value="1"/>
</dbReference>
<dbReference type="PANTHER" id="PTHR30193:SF37">
    <property type="entry name" value="INNER MEMBRANE ABC TRANSPORTER PERMEASE PROTEIN YCJO"/>
    <property type="match status" value="1"/>
</dbReference>
<feature type="transmembrane region" description="Helical" evidence="7">
    <location>
        <begin position="9"/>
        <end position="38"/>
    </location>
</feature>
<sequence length="294" mass="32978">MNPLKNKKFVLIVLIPIFLHLMIFMIGPIIGGLAISFFDYNPLRSDNHFVGLDNFVRLVQDPVFWKATKNTLFFVVITVALNIVISLGIAQLISMFKSNKTRSLFRMIFFLPCVAPLVASSVVWAKSILPTTNGLANMALRTLGLAEVNWLGNPDVLMWSIIVFSIWADIGYNIILFTAGIDGIPGEFYEAADLDGASGWQKFRHITLPLLKRTFTFVTIMTLISHFQAFAQFAVMAVRNGPQNSGLVLTSYIYKTAFETKDMGYASAISLALFMIIMVVSLIQQRANKVEWEY</sequence>
<evidence type="ECO:0000256" key="5">
    <source>
        <dbReference type="ARBA" id="ARBA00022989"/>
    </source>
</evidence>
<feature type="transmembrane region" description="Helical" evidence="7">
    <location>
        <begin position="72"/>
        <end position="92"/>
    </location>
</feature>
<proteinExistence type="inferred from homology"/>
<keyword evidence="2 7" id="KW-0813">Transport</keyword>
<dbReference type="PROSITE" id="PS50928">
    <property type="entry name" value="ABC_TM1"/>
    <property type="match status" value="1"/>
</dbReference>
<dbReference type="InterPro" id="IPR035906">
    <property type="entry name" value="MetI-like_sf"/>
</dbReference>
<gene>
    <name evidence="9" type="ORF">MKC95_03595</name>
</gene>